<protein>
    <recommendedName>
        <fullName evidence="5">Cohesin domain-containing protein</fullName>
    </recommendedName>
</protein>
<proteinExistence type="predicted"/>
<feature type="non-terminal residue" evidence="3">
    <location>
        <position position="1"/>
    </location>
</feature>
<keyword evidence="2" id="KW-0812">Transmembrane</keyword>
<evidence type="ECO:0000256" key="1">
    <source>
        <dbReference type="SAM" id="Coils"/>
    </source>
</evidence>
<dbReference type="Proteomes" id="UP000230238">
    <property type="component" value="Unassembled WGS sequence"/>
</dbReference>
<feature type="transmembrane region" description="Helical" evidence="2">
    <location>
        <begin position="371"/>
        <end position="397"/>
    </location>
</feature>
<evidence type="ECO:0000313" key="3">
    <source>
        <dbReference type="EMBL" id="PIY96219.1"/>
    </source>
</evidence>
<sequence>VNFEGIVLNPGFTGAAGKTITINFRIKAAGLAILNFSSGSVLANDGKGTNILASLGNAQFNLGYAGPSVPEATTPSITLDTPAAPQISSPTHPDPNKWYSKNTAKFMWQVPSDAVAVRLLYDKYPNSQPRVVYEPAISEKEITDLKDGIYYFHTQFKNDKGWGAIAHFRFQIDTQTPEPFEIKFVDSKETDNPRPTVLFDTTDSLSGIDYYKVKIGEGVFFAIAPEIVKNIPYTLPLQAPGKRSILVQAFDKAGNYTVAIEDFIIEPLESPIFTIYPRELASGEALKVEGKTKYLNSQVIIWLQREKDEPKSFSVNSDQNGNFVFMTDGQLRDGVYNLWAEVVDVRGTRSLPSEKLTIAIARPAIFRIGTWAINFLAIAVPLVALIAMLIFIIWHGWHKFSLLRKRLRKEVTEAELVIHKAFDLLKDDIREQIKMLEKTRTKRELTEEEEKIIKQLKKDLDDAEKFVRKEIEEIEKEVK</sequence>
<dbReference type="AlphaFoldDB" id="A0A2M7RHJ9"/>
<evidence type="ECO:0000313" key="4">
    <source>
        <dbReference type="Proteomes" id="UP000230238"/>
    </source>
</evidence>
<dbReference type="Gene3D" id="2.60.40.10">
    <property type="entry name" value="Immunoglobulins"/>
    <property type="match status" value="1"/>
</dbReference>
<dbReference type="EMBL" id="PFME01000017">
    <property type="protein sequence ID" value="PIY96219.1"/>
    <property type="molecule type" value="Genomic_DNA"/>
</dbReference>
<accession>A0A2M7RHJ9</accession>
<reference evidence="4" key="1">
    <citation type="submission" date="2017-09" db="EMBL/GenBank/DDBJ databases">
        <title>Depth-based differentiation of microbial function through sediment-hosted aquifers and enrichment of novel symbionts in the deep terrestrial subsurface.</title>
        <authorList>
            <person name="Probst A.J."/>
            <person name="Ladd B."/>
            <person name="Jarett J.K."/>
            <person name="Geller-Mcgrath D.E."/>
            <person name="Sieber C.M.K."/>
            <person name="Emerson J.B."/>
            <person name="Anantharaman K."/>
            <person name="Thomas B.C."/>
            <person name="Malmstrom R."/>
            <person name="Stieglmeier M."/>
            <person name="Klingl A."/>
            <person name="Woyke T."/>
            <person name="Ryan C.M."/>
            <person name="Banfield J.F."/>
        </authorList>
    </citation>
    <scope>NUCLEOTIDE SEQUENCE [LARGE SCALE GENOMIC DNA]</scope>
</reference>
<name>A0A2M7RHJ9_9BACT</name>
<gene>
    <name evidence="3" type="ORF">COY65_01375</name>
</gene>
<organism evidence="3 4">
    <name type="scientific">Candidatus Jorgensenbacteria bacterium CG_4_10_14_0_8_um_filter_39_13</name>
    <dbReference type="NCBI Taxonomy" id="1974589"/>
    <lineage>
        <taxon>Bacteria</taxon>
        <taxon>Candidatus Joergenseniibacteriota</taxon>
    </lineage>
</organism>
<dbReference type="InterPro" id="IPR013783">
    <property type="entry name" value="Ig-like_fold"/>
</dbReference>
<keyword evidence="2" id="KW-0472">Membrane</keyword>
<evidence type="ECO:0008006" key="5">
    <source>
        <dbReference type="Google" id="ProtNLM"/>
    </source>
</evidence>
<keyword evidence="2" id="KW-1133">Transmembrane helix</keyword>
<feature type="coiled-coil region" evidence="1">
    <location>
        <begin position="429"/>
        <end position="477"/>
    </location>
</feature>
<comment type="caution">
    <text evidence="3">The sequence shown here is derived from an EMBL/GenBank/DDBJ whole genome shotgun (WGS) entry which is preliminary data.</text>
</comment>
<evidence type="ECO:0000256" key="2">
    <source>
        <dbReference type="SAM" id="Phobius"/>
    </source>
</evidence>
<keyword evidence="1" id="KW-0175">Coiled coil</keyword>